<dbReference type="Proteomes" id="UP000627464">
    <property type="component" value="Unassembled WGS sequence"/>
</dbReference>
<protein>
    <submittedName>
        <fullName evidence="2">Lysozyme</fullName>
    </submittedName>
</protein>
<keyword evidence="1" id="KW-1133">Transmembrane helix</keyword>
<keyword evidence="3" id="KW-1185">Reference proteome</keyword>
<evidence type="ECO:0000313" key="3">
    <source>
        <dbReference type="Proteomes" id="UP000627464"/>
    </source>
</evidence>
<evidence type="ECO:0000256" key="1">
    <source>
        <dbReference type="SAM" id="Phobius"/>
    </source>
</evidence>
<dbReference type="EMBL" id="BMFZ01000001">
    <property type="protein sequence ID" value="GGA33844.1"/>
    <property type="molecule type" value="Genomic_DNA"/>
</dbReference>
<keyword evidence="1" id="KW-0812">Transmembrane</keyword>
<feature type="transmembrane region" description="Helical" evidence="1">
    <location>
        <begin position="6"/>
        <end position="26"/>
    </location>
</feature>
<accession>A0ABQ1G0S8</accession>
<comment type="caution">
    <text evidence="2">The sequence shown here is derived from an EMBL/GenBank/DDBJ whole genome shotgun (WGS) entry which is preliminary data.</text>
</comment>
<gene>
    <name evidence="2" type="ORF">GCM10011328_05850</name>
</gene>
<keyword evidence="1" id="KW-0472">Membrane</keyword>
<evidence type="ECO:0000313" key="2">
    <source>
        <dbReference type="EMBL" id="GGA33844.1"/>
    </source>
</evidence>
<dbReference type="RefSeq" id="WP_188470223.1">
    <property type="nucleotide sequence ID" value="NZ_BMFZ01000001.1"/>
</dbReference>
<sequence length="131" mass="14114">MVINYVRLIITIIFALIIGVLMWAAFHYYGKTISQQSEISVANQAKNQAEFITKSQALTTGIFNTIAEVNINAKQGMQSDGEAQVIYITNAIKGDACADKPVPSAAADSLRKYADKIRANSTYATPGKPAG</sequence>
<name>A0ABQ1G0S8_9GAMM</name>
<proteinExistence type="predicted"/>
<organism evidence="2 3">
    <name type="scientific">Hafnia psychrotolerans</name>
    <dbReference type="NCBI Taxonomy" id="1477018"/>
    <lineage>
        <taxon>Bacteria</taxon>
        <taxon>Pseudomonadati</taxon>
        <taxon>Pseudomonadota</taxon>
        <taxon>Gammaproteobacteria</taxon>
        <taxon>Enterobacterales</taxon>
        <taxon>Hafniaceae</taxon>
        <taxon>Hafnia</taxon>
    </lineage>
</organism>
<reference evidence="3" key="1">
    <citation type="journal article" date="2019" name="Int. J. Syst. Evol. Microbiol.">
        <title>The Global Catalogue of Microorganisms (GCM) 10K type strain sequencing project: providing services to taxonomists for standard genome sequencing and annotation.</title>
        <authorList>
            <consortium name="The Broad Institute Genomics Platform"/>
            <consortium name="The Broad Institute Genome Sequencing Center for Infectious Disease"/>
            <person name="Wu L."/>
            <person name="Ma J."/>
        </authorList>
    </citation>
    <scope>NUCLEOTIDE SEQUENCE [LARGE SCALE GENOMIC DNA]</scope>
    <source>
        <strain evidence="3">CGMCC 1.12806</strain>
    </source>
</reference>